<evidence type="ECO:0000256" key="1">
    <source>
        <dbReference type="SAM" id="SignalP"/>
    </source>
</evidence>
<name>A0ABM0SNT0_CAMSA</name>
<dbReference type="RefSeq" id="XP_010413937.1">
    <property type="nucleotide sequence ID" value="XM_010415635.1"/>
</dbReference>
<keyword evidence="2" id="KW-1185">Reference proteome</keyword>
<keyword evidence="1" id="KW-0732">Signal</keyword>
<protein>
    <submittedName>
        <fullName evidence="3">Protein RALF-like 17</fullName>
    </submittedName>
</protein>
<reference evidence="2" key="1">
    <citation type="journal article" date="2014" name="Nat. Commun.">
        <title>The emerging biofuel crop Camelina sativa retains a highly undifferentiated hexaploid genome structure.</title>
        <authorList>
            <person name="Kagale S."/>
            <person name="Koh C."/>
            <person name="Nixon J."/>
            <person name="Bollina V."/>
            <person name="Clarke W.E."/>
            <person name="Tuteja R."/>
            <person name="Spillane C."/>
            <person name="Robinson S.J."/>
            <person name="Links M.G."/>
            <person name="Clarke C."/>
            <person name="Higgins E.E."/>
            <person name="Huebert T."/>
            <person name="Sharpe A.G."/>
            <person name="Parkin I.A."/>
        </authorList>
    </citation>
    <scope>NUCLEOTIDE SEQUENCE [LARGE SCALE GENOMIC DNA]</scope>
    <source>
        <strain evidence="2">cv. DH55</strain>
    </source>
</reference>
<reference evidence="3" key="2">
    <citation type="submission" date="2025-08" db="UniProtKB">
        <authorList>
            <consortium name="RefSeq"/>
        </authorList>
    </citation>
    <scope>IDENTIFICATION</scope>
    <source>
        <tissue evidence="3">Leaf</tissue>
    </source>
</reference>
<sequence length="81" mass="8733">MAASREFIICCFLTLLLCNFFMRGVDSGGAAADVSRGGCGVGDGSLGDDNERCVDQAVLKDDDDDDVDDVYKVINKMRIYA</sequence>
<feature type="signal peptide" evidence="1">
    <location>
        <begin position="1"/>
        <end position="27"/>
    </location>
</feature>
<organism evidence="2 3">
    <name type="scientific">Camelina sativa</name>
    <name type="common">False flax</name>
    <name type="synonym">Myagrum sativum</name>
    <dbReference type="NCBI Taxonomy" id="90675"/>
    <lineage>
        <taxon>Eukaryota</taxon>
        <taxon>Viridiplantae</taxon>
        <taxon>Streptophyta</taxon>
        <taxon>Embryophyta</taxon>
        <taxon>Tracheophyta</taxon>
        <taxon>Spermatophyta</taxon>
        <taxon>Magnoliopsida</taxon>
        <taxon>eudicotyledons</taxon>
        <taxon>Gunneridae</taxon>
        <taxon>Pentapetalae</taxon>
        <taxon>rosids</taxon>
        <taxon>malvids</taxon>
        <taxon>Brassicales</taxon>
        <taxon>Brassicaceae</taxon>
        <taxon>Camelineae</taxon>
        <taxon>Camelina</taxon>
    </lineage>
</organism>
<accession>A0ABM0SNT0</accession>
<evidence type="ECO:0000313" key="3">
    <source>
        <dbReference type="RefSeq" id="XP_010413937.1"/>
    </source>
</evidence>
<gene>
    <name evidence="3" type="primary">LOC104700168</name>
</gene>
<evidence type="ECO:0000313" key="2">
    <source>
        <dbReference type="Proteomes" id="UP000694864"/>
    </source>
</evidence>
<dbReference type="GeneID" id="104700168"/>
<dbReference type="Proteomes" id="UP000694864">
    <property type="component" value="Chromosome 7"/>
</dbReference>
<proteinExistence type="predicted"/>
<feature type="chain" id="PRO_5046568146" evidence="1">
    <location>
        <begin position="28"/>
        <end position="81"/>
    </location>
</feature>